<dbReference type="Proteomes" id="UP000663846">
    <property type="component" value="Unassembled WGS sequence"/>
</dbReference>
<sequence>MSSIIRLKDTYLRLLPPYLTCVNSTLSPGPSSIALPEDVLVLICQSYVEFVLCEAKTVWDLREKRKEYWIVIAPLTKTSTYLRKIVLGIWQTVWATCCAIQCLSHTRCHGGHLPPGVRILTLSNEWESSALELAPLKKLQCLSIGYHNLLRYDSSQGQFQILPGVKALPSSLRRLEILHFHGPTQHFLSLIKSCCPKLIELRLSRCTMFDHPEYDVRDHAATLVSYVEGLAHLEQLHVQSYFADTGSVLRHRLDHRQYHPRGHRDRTNPVDGIMMHNPLHLLAQAPQDGPPLNHNAILLAEKILWTVACPQCERELKDPIEAAECLAASLLSASHKSLKIISFGGFLSPGRTVPSEWMVLREYEGDRLIVWAQRPVTGRHCPRYRYEFERPAGGAQWSLVTP</sequence>
<gene>
    <name evidence="1" type="ORF">RDB_LOCUS90176</name>
</gene>
<proteinExistence type="predicted"/>
<dbReference type="InterPro" id="IPR032675">
    <property type="entry name" value="LRR_dom_sf"/>
</dbReference>
<evidence type="ECO:0000313" key="1">
    <source>
        <dbReference type="EMBL" id="CAE6422365.1"/>
    </source>
</evidence>
<reference evidence="1" key="1">
    <citation type="submission" date="2021-01" db="EMBL/GenBank/DDBJ databases">
        <authorList>
            <person name="Kaushik A."/>
        </authorList>
    </citation>
    <scope>NUCLEOTIDE SEQUENCE</scope>
    <source>
        <strain evidence="1">AG1-1C</strain>
    </source>
</reference>
<comment type="caution">
    <text evidence="1">The sequence shown here is derived from an EMBL/GenBank/DDBJ whole genome shotgun (WGS) entry which is preliminary data.</text>
</comment>
<organism evidence="1 2">
    <name type="scientific">Rhizoctonia solani</name>
    <dbReference type="NCBI Taxonomy" id="456999"/>
    <lineage>
        <taxon>Eukaryota</taxon>
        <taxon>Fungi</taxon>
        <taxon>Dikarya</taxon>
        <taxon>Basidiomycota</taxon>
        <taxon>Agaricomycotina</taxon>
        <taxon>Agaricomycetes</taxon>
        <taxon>Cantharellales</taxon>
        <taxon>Ceratobasidiaceae</taxon>
        <taxon>Rhizoctonia</taxon>
    </lineage>
</organism>
<accession>A0A8H2XDQ9</accession>
<evidence type="ECO:0000313" key="2">
    <source>
        <dbReference type="Proteomes" id="UP000663846"/>
    </source>
</evidence>
<name>A0A8H2XDQ9_9AGAM</name>
<dbReference type="AlphaFoldDB" id="A0A8H2XDQ9"/>
<dbReference type="SUPFAM" id="SSF52047">
    <property type="entry name" value="RNI-like"/>
    <property type="match status" value="1"/>
</dbReference>
<dbReference type="Gene3D" id="3.80.10.10">
    <property type="entry name" value="Ribonuclease Inhibitor"/>
    <property type="match status" value="1"/>
</dbReference>
<protein>
    <recommendedName>
        <fullName evidence="3">F-box domain-containing protein</fullName>
    </recommendedName>
</protein>
<evidence type="ECO:0008006" key="3">
    <source>
        <dbReference type="Google" id="ProtNLM"/>
    </source>
</evidence>
<dbReference type="EMBL" id="CAJMWS010000322">
    <property type="protein sequence ID" value="CAE6422365.1"/>
    <property type="molecule type" value="Genomic_DNA"/>
</dbReference>